<dbReference type="InterPro" id="IPR000944">
    <property type="entry name" value="Tscrpt_reg_Rrf2"/>
</dbReference>
<organism evidence="2">
    <name type="scientific">hydrothermal vent metagenome</name>
    <dbReference type="NCBI Taxonomy" id="652676"/>
    <lineage>
        <taxon>unclassified sequences</taxon>
        <taxon>metagenomes</taxon>
        <taxon>ecological metagenomes</taxon>
    </lineage>
</organism>
<reference evidence="2" key="1">
    <citation type="submission" date="2018-06" db="EMBL/GenBank/DDBJ databases">
        <authorList>
            <person name="Zhirakovskaya E."/>
        </authorList>
    </citation>
    <scope>NUCLEOTIDE SEQUENCE</scope>
</reference>
<dbReference type="PANTHER" id="PTHR33221">
    <property type="entry name" value="WINGED HELIX-TURN-HELIX TRANSCRIPTIONAL REGULATOR, RRF2 FAMILY"/>
    <property type="match status" value="1"/>
</dbReference>
<gene>
    <name evidence="2" type="ORF">MNBD_BACTEROID01-450</name>
</gene>
<dbReference type="AlphaFoldDB" id="A0A3B0U315"/>
<dbReference type="GO" id="GO:0005829">
    <property type="term" value="C:cytosol"/>
    <property type="evidence" value="ECO:0007669"/>
    <property type="project" value="TreeGrafter"/>
</dbReference>
<evidence type="ECO:0000256" key="1">
    <source>
        <dbReference type="ARBA" id="ARBA00023125"/>
    </source>
</evidence>
<protein>
    <recommendedName>
        <fullName evidence="3">Rrf2 family transcriptional regulator</fullName>
    </recommendedName>
</protein>
<name>A0A3B0U315_9ZZZZ</name>
<proteinExistence type="predicted"/>
<evidence type="ECO:0000313" key="2">
    <source>
        <dbReference type="EMBL" id="VAW24678.1"/>
    </source>
</evidence>
<dbReference type="PANTHER" id="PTHR33221:SF5">
    <property type="entry name" value="HTH-TYPE TRANSCRIPTIONAL REGULATOR ISCR"/>
    <property type="match status" value="1"/>
</dbReference>
<dbReference type="Pfam" id="PF02082">
    <property type="entry name" value="Rrf2"/>
    <property type="match status" value="1"/>
</dbReference>
<keyword evidence="1" id="KW-0238">DNA-binding</keyword>
<dbReference type="GO" id="GO:0003677">
    <property type="term" value="F:DNA binding"/>
    <property type="evidence" value="ECO:0007669"/>
    <property type="project" value="UniProtKB-KW"/>
</dbReference>
<sequence length="134" mass="15044">MVELAMQKNNKGIFQKEISKNQGISIKYLDQIISSLKAAGLIKNAGGKKSGYLLTRKPGEISVYDIYKAFESDLRIIDCLGSNSTCSREYQCAAQGFWTGLNDQIINYLESETLDNLAARQDEINKESVNMFYI</sequence>
<dbReference type="PROSITE" id="PS51197">
    <property type="entry name" value="HTH_RRF2_2"/>
    <property type="match status" value="1"/>
</dbReference>
<dbReference type="InterPro" id="IPR036390">
    <property type="entry name" value="WH_DNA-bd_sf"/>
</dbReference>
<dbReference type="InterPro" id="IPR036388">
    <property type="entry name" value="WH-like_DNA-bd_sf"/>
</dbReference>
<evidence type="ECO:0008006" key="3">
    <source>
        <dbReference type="Google" id="ProtNLM"/>
    </source>
</evidence>
<accession>A0A3B0U315</accession>
<dbReference type="GO" id="GO:0003700">
    <property type="term" value="F:DNA-binding transcription factor activity"/>
    <property type="evidence" value="ECO:0007669"/>
    <property type="project" value="TreeGrafter"/>
</dbReference>
<dbReference type="NCBIfam" id="TIGR00738">
    <property type="entry name" value="rrf2_super"/>
    <property type="match status" value="1"/>
</dbReference>
<dbReference type="EMBL" id="UOEP01000220">
    <property type="protein sequence ID" value="VAW24678.1"/>
    <property type="molecule type" value="Genomic_DNA"/>
</dbReference>
<dbReference type="Gene3D" id="1.10.10.10">
    <property type="entry name" value="Winged helix-like DNA-binding domain superfamily/Winged helix DNA-binding domain"/>
    <property type="match status" value="1"/>
</dbReference>
<dbReference type="SUPFAM" id="SSF46785">
    <property type="entry name" value="Winged helix' DNA-binding domain"/>
    <property type="match status" value="1"/>
</dbReference>